<dbReference type="AlphaFoldDB" id="A0AAJ0BN62"/>
<dbReference type="InterPro" id="IPR036249">
    <property type="entry name" value="Thioredoxin-like_sf"/>
</dbReference>
<dbReference type="EMBL" id="MU839827">
    <property type="protein sequence ID" value="KAK1760293.1"/>
    <property type="molecule type" value="Genomic_DNA"/>
</dbReference>
<comment type="caution">
    <text evidence="4">The sequence shown here is derived from an EMBL/GenBank/DDBJ whole genome shotgun (WGS) entry which is preliminary data.</text>
</comment>
<feature type="domain" description="GST N-terminal" evidence="2">
    <location>
        <begin position="3"/>
        <end position="85"/>
    </location>
</feature>
<proteinExistence type="inferred from homology"/>
<reference evidence="4" key="1">
    <citation type="submission" date="2023-06" db="EMBL/GenBank/DDBJ databases">
        <title>Genome-scale phylogeny and comparative genomics of the fungal order Sordariales.</title>
        <authorList>
            <consortium name="Lawrence Berkeley National Laboratory"/>
            <person name="Hensen N."/>
            <person name="Bonometti L."/>
            <person name="Westerberg I."/>
            <person name="Brannstrom I.O."/>
            <person name="Guillou S."/>
            <person name="Cros-Aarteil S."/>
            <person name="Calhoun S."/>
            <person name="Haridas S."/>
            <person name="Kuo A."/>
            <person name="Mondo S."/>
            <person name="Pangilinan J."/>
            <person name="Riley R."/>
            <person name="Labutti K."/>
            <person name="Andreopoulos B."/>
            <person name="Lipzen A."/>
            <person name="Chen C."/>
            <person name="Yanf M."/>
            <person name="Daum C."/>
            <person name="Ng V."/>
            <person name="Clum A."/>
            <person name="Steindorff A."/>
            <person name="Ohm R."/>
            <person name="Martin F."/>
            <person name="Silar P."/>
            <person name="Natvig D."/>
            <person name="Lalanne C."/>
            <person name="Gautier V."/>
            <person name="Ament-Velasquez S.L."/>
            <person name="Kruys A."/>
            <person name="Hutchinson M.I."/>
            <person name="Powell A.J."/>
            <person name="Barry K."/>
            <person name="Miller A.N."/>
            <person name="Grigoriev I.V."/>
            <person name="Debuchy R."/>
            <person name="Gladieux P."/>
            <person name="Thoren M.H."/>
            <person name="Johannesson H."/>
        </authorList>
    </citation>
    <scope>NUCLEOTIDE SEQUENCE</scope>
    <source>
        <strain evidence="4">PSN4</strain>
    </source>
</reference>
<gene>
    <name evidence="4" type="ORF">QBC47DRAFT_419183</name>
</gene>
<dbReference type="InterPro" id="IPR004045">
    <property type="entry name" value="Glutathione_S-Trfase_N"/>
</dbReference>
<dbReference type="SFLD" id="SFLDG00358">
    <property type="entry name" value="Main_(cytGST)"/>
    <property type="match status" value="1"/>
</dbReference>
<dbReference type="Pfam" id="PF02798">
    <property type="entry name" value="GST_N"/>
    <property type="match status" value="1"/>
</dbReference>
<dbReference type="InterPro" id="IPR036282">
    <property type="entry name" value="Glutathione-S-Trfase_C_sf"/>
</dbReference>
<dbReference type="GO" id="GO:0006414">
    <property type="term" value="P:translational elongation"/>
    <property type="evidence" value="ECO:0007669"/>
    <property type="project" value="TreeGrafter"/>
</dbReference>
<evidence type="ECO:0008006" key="6">
    <source>
        <dbReference type="Google" id="ProtNLM"/>
    </source>
</evidence>
<dbReference type="Gene3D" id="3.40.30.10">
    <property type="entry name" value="Glutaredoxin"/>
    <property type="match status" value="1"/>
</dbReference>
<evidence type="ECO:0000259" key="3">
    <source>
        <dbReference type="PROSITE" id="PS50405"/>
    </source>
</evidence>
<dbReference type="PANTHER" id="PTHR43986:SF10">
    <property type="entry name" value="ELONGATION FACTOR EEF-1B GAMMA SUBUNIT, PUTATIVE (AFU_ORTHOLOGUE AFUA_1G17120)-RELATED"/>
    <property type="match status" value="1"/>
</dbReference>
<comment type="similarity">
    <text evidence="1">Belongs to the GST superfamily.</text>
</comment>
<accession>A0AAJ0BN62</accession>
<evidence type="ECO:0000313" key="4">
    <source>
        <dbReference type="EMBL" id="KAK1760293.1"/>
    </source>
</evidence>
<evidence type="ECO:0000313" key="5">
    <source>
        <dbReference type="Proteomes" id="UP001239445"/>
    </source>
</evidence>
<dbReference type="PROSITE" id="PS50404">
    <property type="entry name" value="GST_NTER"/>
    <property type="match status" value="1"/>
</dbReference>
<dbReference type="SFLD" id="SFLDS00019">
    <property type="entry name" value="Glutathione_Transferase_(cytos"/>
    <property type="match status" value="1"/>
</dbReference>
<dbReference type="InterPro" id="IPR040079">
    <property type="entry name" value="Glutathione_S-Trfase"/>
</dbReference>
<feature type="domain" description="GST C-terminal" evidence="3">
    <location>
        <begin position="91"/>
        <end position="223"/>
    </location>
</feature>
<dbReference type="SUPFAM" id="SSF52833">
    <property type="entry name" value="Thioredoxin-like"/>
    <property type="match status" value="1"/>
</dbReference>
<dbReference type="PROSITE" id="PS50405">
    <property type="entry name" value="GST_CTER"/>
    <property type="match status" value="1"/>
</dbReference>
<keyword evidence="5" id="KW-1185">Reference proteome</keyword>
<dbReference type="PANTHER" id="PTHR43986">
    <property type="entry name" value="ELONGATION FACTOR 1-GAMMA"/>
    <property type="match status" value="1"/>
</dbReference>
<dbReference type="FunFam" id="3.40.30.10:FF:000142">
    <property type="entry name" value="Elongation factor 1 gamma"/>
    <property type="match status" value="1"/>
</dbReference>
<dbReference type="InterPro" id="IPR050802">
    <property type="entry name" value="EF-GSTs"/>
</dbReference>
<dbReference type="Pfam" id="PF13410">
    <property type="entry name" value="GST_C_2"/>
    <property type="match status" value="1"/>
</dbReference>
<dbReference type="CDD" id="cd03044">
    <property type="entry name" value="GST_N_EF1Bgamma"/>
    <property type="match status" value="1"/>
</dbReference>
<name>A0AAJ0BN62_9PEZI</name>
<dbReference type="Gene3D" id="1.20.1050.10">
    <property type="match status" value="1"/>
</dbReference>
<evidence type="ECO:0000256" key="1">
    <source>
        <dbReference type="ARBA" id="ARBA00007409"/>
    </source>
</evidence>
<sequence length="223" mass="24214">MAPFGTFYTYPQNFRVQRAKAVAALNGLEVVEDPNFKFRETNASPEYLAKFPLGKVPGFETADGFCLAESAAIARFLAASGPKAAQLLGADVKTAAKIDEWVFFEEAELVGNLIPLLLMAVLGLRPFDQGLYDMHVANFERALRRVEVGLEGGRRFLVGDKVTLADVMVGGALFFAGKFLMDSEMRGTVAPSVEGYLRGLLEVPEVGGAFGELVLCEARKKPE</sequence>
<dbReference type="GO" id="GO:0005634">
    <property type="term" value="C:nucleus"/>
    <property type="evidence" value="ECO:0007669"/>
    <property type="project" value="TreeGrafter"/>
</dbReference>
<protein>
    <recommendedName>
        <fullName evidence="6">Glutathione S-transferase</fullName>
    </recommendedName>
</protein>
<dbReference type="GO" id="GO:0005737">
    <property type="term" value="C:cytoplasm"/>
    <property type="evidence" value="ECO:0007669"/>
    <property type="project" value="TreeGrafter"/>
</dbReference>
<dbReference type="Proteomes" id="UP001239445">
    <property type="component" value="Unassembled WGS sequence"/>
</dbReference>
<dbReference type="InterPro" id="IPR010987">
    <property type="entry name" value="Glutathione-S-Trfase_C-like"/>
</dbReference>
<evidence type="ECO:0000259" key="2">
    <source>
        <dbReference type="PROSITE" id="PS50404"/>
    </source>
</evidence>
<organism evidence="4 5">
    <name type="scientific">Echria macrotheca</name>
    <dbReference type="NCBI Taxonomy" id="438768"/>
    <lineage>
        <taxon>Eukaryota</taxon>
        <taxon>Fungi</taxon>
        <taxon>Dikarya</taxon>
        <taxon>Ascomycota</taxon>
        <taxon>Pezizomycotina</taxon>
        <taxon>Sordariomycetes</taxon>
        <taxon>Sordariomycetidae</taxon>
        <taxon>Sordariales</taxon>
        <taxon>Schizotheciaceae</taxon>
        <taxon>Echria</taxon>
    </lineage>
</organism>
<dbReference type="SUPFAM" id="SSF47616">
    <property type="entry name" value="GST C-terminal domain-like"/>
    <property type="match status" value="1"/>
</dbReference>